<name>A0A3M7S3M2_BRAPC</name>
<dbReference type="EMBL" id="REGN01002107">
    <property type="protein sequence ID" value="RNA30259.1"/>
    <property type="molecule type" value="Genomic_DNA"/>
</dbReference>
<organism evidence="1 2">
    <name type="scientific">Brachionus plicatilis</name>
    <name type="common">Marine rotifer</name>
    <name type="synonym">Brachionus muelleri</name>
    <dbReference type="NCBI Taxonomy" id="10195"/>
    <lineage>
        <taxon>Eukaryota</taxon>
        <taxon>Metazoa</taxon>
        <taxon>Spiralia</taxon>
        <taxon>Gnathifera</taxon>
        <taxon>Rotifera</taxon>
        <taxon>Eurotatoria</taxon>
        <taxon>Monogononta</taxon>
        <taxon>Pseudotrocha</taxon>
        <taxon>Ploima</taxon>
        <taxon>Brachionidae</taxon>
        <taxon>Brachionus</taxon>
    </lineage>
</organism>
<evidence type="ECO:0000313" key="1">
    <source>
        <dbReference type="EMBL" id="RNA30259.1"/>
    </source>
</evidence>
<gene>
    <name evidence="1" type="ORF">BpHYR1_038401</name>
</gene>
<reference evidence="1 2" key="1">
    <citation type="journal article" date="2018" name="Sci. Rep.">
        <title>Genomic signatures of local adaptation to the degree of environmental predictability in rotifers.</title>
        <authorList>
            <person name="Franch-Gras L."/>
            <person name="Hahn C."/>
            <person name="Garcia-Roger E.M."/>
            <person name="Carmona M.J."/>
            <person name="Serra M."/>
            <person name="Gomez A."/>
        </authorList>
    </citation>
    <scope>NUCLEOTIDE SEQUENCE [LARGE SCALE GENOMIC DNA]</scope>
    <source>
        <strain evidence="1">HYR1</strain>
    </source>
</reference>
<accession>A0A3M7S3M2</accession>
<feature type="non-terminal residue" evidence="1">
    <location>
        <position position="71"/>
    </location>
</feature>
<comment type="caution">
    <text evidence="1">The sequence shown here is derived from an EMBL/GenBank/DDBJ whole genome shotgun (WGS) entry which is preliminary data.</text>
</comment>
<evidence type="ECO:0000313" key="2">
    <source>
        <dbReference type="Proteomes" id="UP000276133"/>
    </source>
</evidence>
<dbReference type="Proteomes" id="UP000276133">
    <property type="component" value="Unassembled WGS sequence"/>
</dbReference>
<proteinExistence type="predicted"/>
<sequence>MALVDRISKLVKKENLKFDLKRCRIGKKTFHWRNKKTRSPKKLKRNWNQNMFPHESICIPVVGTLQECASE</sequence>
<keyword evidence="2" id="KW-1185">Reference proteome</keyword>
<protein>
    <submittedName>
        <fullName evidence="1">Uncharacterized protein</fullName>
    </submittedName>
</protein>
<dbReference type="AlphaFoldDB" id="A0A3M7S3M2"/>